<comment type="caution">
    <text evidence="3">The sequence shown here is derived from an EMBL/GenBank/DDBJ whole genome shotgun (WGS) entry which is preliminary data.</text>
</comment>
<sequence>MSVFDSVPESSVLYRDELFYIIKDKYPVSPGHVIIISVKSRIDFFALDDEEKQHMAKVIDLGKALIEKEYSPDGYNIGMNCGEAAGQTVMHFHCHLIPRYTGDMEDPRGGIRHCITRRGYYSADE</sequence>
<evidence type="ECO:0000256" key="1">
    <source>
        <dbReference type="PROSITE-ProRule" id="PRU00464"/>
    </source>
</evidence>
<dbReference type="PROSITE" id="PS51084">
    <property type="entry name" value="HIT_2"/>
    <property type="match status" value="1"/>
</dbReference>
<organism evidence="3 4">
    <name type="scientific">Nibrella saemangeumensis</name>
    <dbReference type="NCBI Taxonomy" id="1084526"/>
    <lineage>
        <taxon>Bacteria</taxon>
        <taxon>Pseudomonadati</taxon>
        <taxon>Bacteroidota</taxon>
        <taxon>Cytophagia</taxon>
        <taxon>Cytophagales</taxon>
        <taxon>Spirosomataceae</taxon>
        <taxon>Nibrella</taxon>
    </lineage>
</organism>
<feature type="domain" description="HIT" evidence="2">
    <location>
        <begin position="1"/>
        <end position="106"/>
    </location>
</feature>
<dbReference type="InterPro" id="IPR036265">
    <property type="entry name" value="HIT-like_sf"/>
</dbReference>
<dbReference type="InterPro" id="IPR011146">
    <property type="entry name" value="HIT-like"/>
</dbReference>
<reference evidence="4" key="1">
    <citation type="journal article" date="2019" name="Int. J. Syst. Evol. Microbiol.">
        <title>The Global Catalogue of Microorganisms (GCM) 10K type strain sequencing project: providing services to taxonomists for standard genome sequencing and annotation.</title>
        <authorList>
            <consortium name="The Broad Institute Genomics Platform"/>
            <consortium name="The Broad Institute Genome Sequencing Center for Infectious Disease"/>
            <person name="Wu L."/>
            <person name="Ma J."/>
        </authorList>
    </citation>
    <scope>NUCLEOTIDE SEQUENCE [LARGE SCALE GENOMIC DNA]</scope>
    <source>
        <strain evidence="4">JCM 17927</strain>
    </source>
</reference>
<dbReference type="PANTHER" id="PTHR42997:SF1">
    <property type="entry name" value="AP-4-A PHOSPHORYLASE"/>
    <property type="match status" value="1"/>
</dbReference>
<dbReference type="InterPro" id="IPR052908">
    <property type="entry name" value="AP-4-A_phosphorylase"/>
</dbReference>
<proteinExistence type="predicted"/>
<gene>
    <name evidence="3" type="ORF">GCM10023189_31540</name>
</gene>
<name>A0ABP8N302_9BACT</name>
<protein>
    <submittedName>
        <fullName evidence="3">HIT family protein</fullName>
    </submittedName>
</protein>
<evidence type="ECO:0000259" key="2">
    <source>
        <dbReference type="PROSITE" id="PS51084"/>
    </source>
</evidence>
<dbReference type="Pfam" id="PF01230">
    <property type="entry name" value="HIT"/>
    <property type="match status" value="1"/>
</dbReference>
<evidence type="ECO:0000313" key="3">
    <source>
        <dbReference type="EMBL" id="GAA4458770.1"/>
    </source>
</evidence>
<accession>A0ABP8N302</accession>
<feature type="short sequence motif" description="Histidine triad motif" evidence="1">
    <location>
        <begin position="91"/>
        <end position="95"/>
    </location>
</feature>
<dbReference type="EMBL" id="BAABHD010000030">
    <property type="protein sequence ID" value="GAA4458770.1"/>
    <property type="molecule type" value="Genomic_DNA"/>
</dbReference>
<dbReference type="PANTHER" id="PTHR42997">
    <property type="entry name" value="HIT FAMILY HYDROLASE"/>
    <property type="match status" value="1"/>
</dbReference>
<evidence type="ECO:0000313" key="4">
    <source>
        <dbReference type="Proteomes" id="UP001501175"/>
    </source>
</evidence>
<dbReference type="Proteomes" id="UP001501175">
    <property type="component" value="Unassembled WGS sequence"/>
</dbReference>
<dbReference type="Gene3D" id="3.30.428.10">
    <property type="entry name" value="HIT-like"/>
    <property type="match status" value="1"/>
</dbReference>
<dbReference type="RefSeq" id="WP_345244828.1">
    <property type="nucleotide sequence ID" value="NZ_BAABHD010000030.1"/>
</dbReference>
<keyword evidence="4" id="KW-1185">Reference proteome</keyword>
<dbReference type="SUPFAM" id="SSF54197">
    <property type="entry name" value="HIT-like"/>
    <property type="match status" value="1"/>
</dbReference>